<evidence type="ECO:0000256" key="5">
    <source>
        <dbReference type="RuleBase" id="RU367022"/>
    </source>
</evidence>
<feature type="transmembrane region" description="Helical" evidence="5">
    <location>
        <begin position="109"/>
        <end position="126"/>
    </location>
</feature>
<organism evidence="6 7">
    <name type="scientific">Cryptosporidium xiaoi</name>
    <dbReference type="NCBI Taxonomy" id="659607"/>
    <lineage>
        <taxon>Eukaryota</taxon>
        <taxon>Sar</taxon>
        <taxon>Alveolata</taxon>
        <taxon>Apicomplexa</taxon>
        <taxon>Conoidasida</taxon>
        <taxon>Coccidia</taxon>
        <taxon>Eucoccidiorida</taxon>
        <taxon>Eimeriorina</taxon>
        <taxon>Cryptosporidiidae</taxon>
        <taxon>Cryptosporidium</taxon>
    </lineage>
</organism>
<dbReference type="PANTHER" id="PTHR12483">
    <property type="entry name" value="SOLUTE CARRIER FAMILY 31 COPPER TRANSPORTERS"/>
    <property type="match status" value="1"/>
</dbReference>
<reference evidence="6 7" key="1">
    <citation type="submission" date="2023-10" db="EMBL/GenBank/DDBJ databases">
        <title>Comparative genomics analysis reveals potential genetic determinants of host preference in Cryptosporidium xiaoi.</title>
        <authorList>
            <person name="Xiao L."/>
            <person name="Li J."/>
        </authorList>
    </citation>
    <scope>NUCLEOTIDE SEQUENCE [LARGE SCALE GENOMIC DNA]</scope>
    <source>
        <strain evidence="6 7">52996</strain>
    </source>
</reference>
<evidence type="ECO:0000256" key="2">
    <source>
        <dbReference type="ARBA" id="ARBA00022692"/>
    </source>
</evidence>
<feature type="transmembrane region" description="Helical" evidence="5">
    <location>
        <begin position="132"/>
        <end position="153"/>
    </location>
</feature>
<keyword evidence="5" id="KW-0813">Transport</keyword>
<comment type="caution">
    <text evidence="6">The sequence shown here is derived from an EMBL/GenBank/DDBJ whole genome shotgun (WGS) entry which is preliminary data.</text>
</comment>
<gene>
    <name evidence="6" type="ORF">RS030_81375</name>
</gene>
<dbReference type="Proteomes" id="UP001311799">
    <property type="component" value="Unassembled WGS sequence"/>
</dbReference>
<sequence length="175" mass="20038">MCCAKKNAFQLLKGSDGLSAKIIDNPTMDEITQINNKGLISIAMQMVFHQSFESSILFDFWKTKNPFDYFVSCFIIILLGCFTMYLSSINKGYIREIKKDVRNKSKWKARLRSSFLSFFYYLLHYLLMLIAMTFNCGLFISVIVGLSLGYGIFEIGSIEKDTCVCNTESEYPSCC</sequence>
<dbReference type="Pfam" id="PF04145">
    <property type="entry name" value="Ctr"/>
    <property type="match status" value="1"/>
</dbReference>
<protein>
    <recommendedName>
        <fullName evidence="5">Copper transport protein</fullName>
    </recommendedName>
</protein>
<name>A0AAV9XSA7_9CRYT</name>
<comment type="subcellular location">
    <subcellularLocation>
        <location evidence="1 5">Membrane</location>
        <topology evidence="1 5">Multi-pass membrane protein</topology>
    </subcellularLocation>
</comment>
<proteinExistence type="inferred from homology"/>
<dbReference type="PANTHER" id="PTHR12483:SF27">
    <property type="entry name" value="COPPER TRANSPORT PROTEIN CTR1"/>
    <property type="match status" value="1"/>
</dbReference>
<feature type="transmembrane region" description="Helical" evidence="5">
    <location>
        <begin position="69"/>
        <end position="88"/>
    </location>
</feature>
<evidence type="ECO:0000313" key="7">
    <source>
        <dbReference type="Proteomes" id="UP001311799"/>
    </source>
</evidence>
<dbReference type="AlphaFoldDB" id="A0AAV9XSA7"/>
<keyword evidence="2 5" id="KW-0812">Transmembrane</keyword>
<evidence type="ECO:0000256" key="1">
    <source>
        <dbReference type="ARBA" id="ARBA00004141"/>
    </source>
</evidence>
<keyword evidence="7" id="KW-1185">Reference proteome</keyword>
<accession>A0AAV9XSA7</accession>
<evidence type="ECO:0000256" key="3">
    <source>
        <dbReference type="ARBA" id="ARBA00022989"/>
    </source>
</evidence>
<keyword evidence="5" id="KW-0186">Copper</keyword>
<keyword evidence="4 5" id="KW-0472">Membrane</keyword>
<keyword evidence="3 5" id="KW-1133">Transmembrane helix</keyword>
<dbReference type="GO" id="GO:0005886">
    <property type="term" value="C:plasma membrane"/>
    <property type="evidence" value="ECO:0007669"/>
    <property type="project" value="TreeGrafter"/>
</dbReference>
<evidence type="ECO:0000256" key="4">
    <source>
        <dbReference type="ARBA" id="ARBA00023136"/>
    </source>
</evidence>
<dbReference type="EMBL" id="JAWDEY010000036">
    <property type="protein sequence ID" value="KAK6587633.1"/>
    <property type="molecule type" value="Genomic_DNA"/>
</dbReference>
<keyword evidence="5" id="KW-0406">Ion transport</keyword>
<comment type="similarity">
    <text evidence="5">Belongs to the copper transporter (Ctr) (TC 1.A.56) family. SLC31A subfamily.</text>
</comment>
<keyword evidence="5" id="KW-0187">Copper transport</keyword>
<dbReference type="InterPro" id="IPR007274">
    <property type="entry name" value="Cop_transporter"/>
</dbReference>
<evidence type="ECO:0000313" key="6">
    <source>
        <dbReference type="EMBL" id="KAK6587633.1"/>
    </source>
</evidence>
<dbReference type="GO" id="GO:0005375">
    <property type="term" value="F:copper ion transmembrane transporter activity"/>
    <property type="evidence" value="ECO:0007669"/>
    <property type="project" value="UniProtKB-UniRule"/>
</dbReference>